<sequence length="331" mass="37809">MEALVLGSTLVGDSIWNLLYDLSTIHELQLGNCSLTYINMTVMHRLGRLQHLDLSRNNLSKILDYTFINHVNLVTLLLSHNEISYIESHAFQGLRLINKLDLTGPAFTKFQHLEIVDLRYNNISSLQPYNIKLSPLTTPPPVFYFRGNRFNCDCHLSWMIQCLNRWTDSCKGFEIDEFEFLLCYNGYKIRKYFLIKNAQLENMLSEFGDPCVGICDCCGSLSCICKMSCPANCTCLMSFNHQNGIVDCSNKHINNVTENIPTIAETLYLDGNNLAFIKSAIFSGLYHLKTLYLNRSGIDRVQPDAFVNLTKLEHLYLNENSLSCLDVELLN</sequence>
<evidence type="ECO:0000256" key="1">
    <source>
        <dbReference type="ARBA" id="ARBA00022614"/>
    </source>
</evidence>
<evidence type="ECO:0000313" key="4">
    <source>
        <dbReference type="EMBL" id="CAG2247229.1"/>
    </source>
</evidence>
<accession>A0A8S3ULK6</accession>
<dbReference type="SUPFAM" id="SSF52058">
    <property type="entry name" value="L domain-like"/>
    <property type="match status" value="2"/>
</dbReference>
<comment type="caution">
    <text evidence="4">The sequence shown here is derived from an EMBL/GenBank/DDBJ whole genome shotgun (WGS) entry which is preliminary data.</text>
</comment>
<dbReference type="AlphaFoldDB" id="A0A8S3ULK6"/>
<dbReference type="SMART" id="SM00369">
    <property type="entry name" value="LRR_TYP"/>
    <property type="match status" value="6"/>
</dbReference>
<organism evidence="4 5">
    <name type="scientific">Mytilus edulis</name>
    <name type="common">Blue mussel</name>
    <dbReference type="NCBI Taxonomy" id="6550"/>
    <lineage>
        <taxon>Eukaryota</taxon>
        <taxon>Metazoa</taxon>
        <taxon>Spiralia</taxon>
        <taxon>Lophotrochozoa</taxon>
        <taxon>Mollusca</taxon>
        <taxon>Bivalvia</taxon>
        <taxon>Autobranchia</taxon>
        <taxon>Pteriomorphia</taxon>
        <taxon>Mytilida</taxon>
        <taxon>Mytiloidea</taxon>
        <taxon>Mytilidae</taxon>
        <taxon>Mytilinae</taxon>
        <taxon>Mytilus</taxon>
    </lineage>
</organism>
<keyword evidence="1" id="KW-0433">Leucine-rich repeat</keyword>
<dbReference type="InterPro" id="IPR001611">
    <property type="entry name" value="Leu-rich_rpt"/>
</dbReference>
<dbReference type="PANTHER" id="PTHR24369:SF210">
    <property type="entry name" value="CHAOPTIN-RELATED"/>
    <property type="match status" value="1"/>
</dbReference>
<keyword evidence="3" id="KW-0677">Repeat</keyword>
<protein>
    <submittedName>
        <fullName evidence="4">Uncharacterized protein</fullName>
    </submittedName>
</protein>
<dbReference type="GO" id="GO:0005886">
    <property type="term" value="C:plasma membrane"/>
    <property type="evidence" value="ECO:0007669"/>
    <property type="project" value="TreeGrafter"/>
</dbReference>
<evidence type="ECO:0000256" key="3">
    <source>
        <dbReference type="ARBA" id="ARBA00022737"/>
    </source>
</evidence>
<dbReference type="OrthoDB" id="1421090at2759"/>
<keyword evidence="2" id="KW-0732">Signal</keyword>
<dbReference type="PROSITE" id="PS51450">
    <property type="entry name" value="LRR"/>
    <property type="match status" value="2"/>
</dbReference>
<evidence type="ECO:0000313" key="5">
    <source>
        <dbReference type="Proteomes" id="UP000683360"/>
    </source>
</evidence>
<dbReference type="InterPro" id="IPR003591">
    <property type="entry name" value="Leu-rich_rpt_typical-subtyp"/>
</dbReference>
<dbReference type="EMBL" id="CAJPWZ010002893">
    <property type="protein sequence ID" value="CAG2247229.1"/>
    <property type="molecule type" value="Genomic_DNA"/>
</dbReference>
<dbReference type="Pfam" id="PF13855">
    <property type="entry name" value="LRR_8"/>
    <property type="match status" value="2"/>
</dbReference>
<name>A0A8S3ULK6_MYTED</name>
<keyword evidence="5" id="KW-1185">Reference proteome</keyword>
<dbReference type="PANTHER" id="PTHR24369">
    <property type="entry name" value="ANTIGEN BSP, PUTATIVE-RELATED"/>
    <property type="match status" value="1"/>
</dbReference>
<dbReference type="InterPro" id="IPR032675">
    <property type="entry name" value="LRR_dom_sf"/>
</dbReference>
<dbReference type="Gene3D" id="3.80.10.10">
    <property type="entry name" value="Ribonuclease Inhibitor"/>
    <property type="match status" value="2"/>
</dbReference>
<dbReference type="Proteomes" id="UP000683360">
    <property type="component" value="Unassembled WGS sequence"/>
</dbReference>
<proteinExistence type="predicted"/>
<reference evidence="4" key="1">
    <citation type="submission" date="2021-03" db="EMBL/GenBank/DDBJ databases">
        <authorList>
            <person name="Bekaert M."/>
        </authorList>
    </citation>
    <scope>NUCLEOTIDE SEQUENCE</scope>
</reference>
<evidence type="ECO:0000256" key="2">
    <source>
        <dbReference type="ARBA" id="ARBA00022729"/>
    </source>
</evidence>
<dbReference type="InterPro" id="IPR050541">
    <property type="entry name" value="LRR_TM_domain-containing"/>
</dbReference>
<gene>
    <name evidence="4" type="ORF">MEDL_59154</name>
</gene>